<evidence type="ECO:0000259" key="5">
    <source>
        <dbReference type="Pfam" id="PF00501"/>
    </source>
</evidence>
<feature type="domain" description="AMP-dependent synthetase/ligase" evidence="5">
    <location>
        <begin position="27"/>
        <end position="386"/>
    </location>
</feature>
<gene>
    <name evidence="7" type="ORF">E0W60_34970</name>
</gene>
<dbReference type="Proteomes" id="UP000295294">
    <property type="component" value="Plasmid unnamed4"/>
</dbReference>
<protein>
    <submittedName>
        <fullName evidence="7">Acyl-CoA synthetase</fullName>
    </submittedName>
</protein>
<dbReference type="OrthoDB" id="9766486at2"/>
<dbReference type="Gene3D" id="3.30.300.30">
    <property type="match status" value="1"/>
</dbReference>
<dbReference type="PANTHER" id="PTHR43605:SF10">
    <property type="entry name" value="ACYL-COA SYNTHETASE MEDIUM CHAIN FAMILY MEMBER 3"/>
    <property type="match status" value="1"/>
</dbReference>
<evidence type="ECO:0000313" key="8">
    <source>
        <dbReference type="Proteomes" id="UP000295294"/>
    </source>
</evidence>
<dbReference type="Pfam" id="PF00501">
    <property type="entry name" value="AMP-binding"/>
    <property type="match status" value="1"/>
</dbReference>
<evidence type="ECO:0000256" key="1">
    <source>
        <dbReference type="ARBA" id="ARBA00006432"/>
    </source>
</evidence>
<accession>A0A4P7LVH8</accession>
<keyword evidence="3" id="KW-0547">Nucleotide-binding</keyword>
<dbReference type="Gene3D" id="3.40.50.12780">
    <property type="entry name" value="N-terminal domain of ligase-like"/>
    <property type="match status" value="1"/>
</dbReference>
<dbReference type="InterPro" id="IPR020845">
    <property type="entry name" value="AMP-binding_CS"/>
</dbReference>
<dbReference type="PANTHER" id="PTHR43605">
    <property type="entry name" value="ACYL-COENZYME A SYNTHETASE"/>
    <property type="match status" value="1"/>
</dbReference>
<dbReference type="InterPro" id="IPR000873">
    <property type="entry name" value="AMP-dep_synth/lig_dom"/>
</dbReference>
<dbReference type="InterPro" id="IPR025110">
    <property type="entry name" value="AMP-bd_C"/>
</dbReference>
<dbReference type="GO" id="GO:0004321">
    <property type="term" value="F:fatty-acyl-CoA synthase activity"/>
    <property type="evidence" value="ECO:0007669"/>
    <property type="project" value="TreeGrafter"/>
</dbReference>
<proteinExistence type="inferred from homology"/>
<dbReference type="GO" id="GO:0005524">
    <property type="term" value="F:ATP binding"/>
    <property type="evidence" value="ECO:0007669"/>
    <property type="project" value="UniProtKB-KW"/>
</dbReference>
<dbReference type="InterPro" id="IPR045851">
    <property type="entry name" value="AMP-bd_C_sf"/>
</dbReference>
<dbReference type="EMBL" id="CP038639">
    <property type="protein sequence ID" value="QBY56481.1"/>
    <property type="molecule type" value="Genomic_DNA"/>
</dbReference>
<dbReference type="GO" id="GO:0016405">
    <property type="term" value="F:CoA-ligase activity"/>
    <property type="evidence" value="ECO:0007669"/>
    <property type="project" value="UniProtKB-ARBA"/>
</dbReference>
<comment type="similarity">
    <text evidence="1">Belongs to the ATP-dependent AMP-binding enzyme family.</text>
</comment>
<evidence type="ECO:0000313" key="7">
    <source>
        <dbReference type="EMBL" id="QBY56481.1"/>
    </source>
</evidence>
<dbReference type="SUPFAM" id="SSF56801">
    <property type="entry name" value="Acetyl-CoA synthetase-like"/>
    <property type="match status" value="1"/>
</dbReference>
<geneLocation type="plasmid" evidence="7">
    <name>unnamed4</name>
</geneLocation>
<dbReference type="Pfam" id="PF13193">
    <property type="entry name" value="AMP-binding_C"/>
    <property type="match status" value="1"/>
</dbReference>
<dbReference type="GO" id="GO:0006637">
    <property type="term" value="P:acyl-CoA metabolic process"/>
    <property type="evidence" value="ECO:0007669"/>
    <property type="project" value="TreeGrafter"/>
</dbReference>
<sequence length="539" mass="58510">MTAYAYTYERFRWCLPASFNFGRDVVDAHARLQPGKLALLWCDHTGAERRYTFGDLRTLTNRCANLLAGAGVRRGDRVIIMLPRIPHWQIAMIACLKLGAVPIPCIEMLTAKDVGYRIGHAGATAVIAHRDSIGKFDGIHGIGTRIAVGGAPDWLDFDAALAGCSDEFTCADLAPDEPAILYYTSGSTGNPKGVLHATRALYSWRVSASHWQGLRADDLMWCTADTGWSKAGTSILFGPWSAGTAVLFYNGPFDPAERLALIARHGVTVFCGAATEFRHLVNARFADYDLSRLRLAVSAGEAVNPEVVRRWCEATGVELREGYGQTETLMTVVNPPGVPTRAGSMGLPLPGSVLAILDEQGRPLPAGSSGQLALRLPHPQVMLGYWNDPALTATTRAQHEGTEYFLTGDLAHADTDGYLYYDGRSDDIISSAGYRIGPMEVENALIEHPAVLECAVVGSPDAERGEIVKAFVTLRRGFTADDALARALQDHVKQVTAPYKYPRAIAFVDALPKTASGKLMRRLLRDREYAAHSAPGQRA</sequence>
<feature type="domain" description="AMP-binding enzyme C-terminal" evidence="6">
    <location>
        <begin position="440"/>
        <end position="518"/>
    </location>
</feature>
<dbReference type="GO" id="GO:0015645">
    <property type="term" value="F:fatty acid ligase activity"/>
    <property type="evidence" value="ECO:0007669"/>
    <property type="project" value="TreeGrafter"/>
</dbReference>
<dbReference type="PROSITE" id="PS00455">
    <property type="entry name" value="AMP_BINDING"/>
    <property type="match status" value="1"/>
</dbReference>
<dbReference type="KEGG" id="cox:E0W60_34970"/>
<name>A0A4P7LVH8_9BURK</name>
<keyword evidence="4" id="KW-0067">ATP-binding</keyword>
<evidence type="ECO:0000259" key="6">
    <source>
        <dbReference type="Pfam" id="PF13193"/>
    </source>
</evidence>
<dbReference type="InterPro" id="IPR042099">
    <property type="entry name" value="ANL_N_sf"/>
</dbReference>
<keyword evidence="7" id="KW-0614">Plasmid</keyword>
<dbReference type="FunFam" id="3.30.300.30:FF:000005">
    <property type="entry name" value="Acyl-coenzyme A synthetase ACSM5, mitochondrial"/>
    <property type="match status" value="1"/>
</dbReference>
<dbReference type="GO" id="GO:0006633">
    <property type="term" value="P:fatty acid biosynthetic process"/>
    <property type="evidence" value="ECO:0007669"/>
    <property type="project" value="TreeGrafter"/>
</dbReference>
<organism evidence="7 8">
    <name type="scientific">Cupriavidus oxalaticus</name>
    <dbReference type="NCBI Taxonomy" id="96344"/>
    <lineage>
        <taxon>Bacteria</taxon>
        <taxon>Pseudomonadati</taxon>
        <taxon>Pseudomonadota</taxon>
        <taxon>Betaproteobacteria</taxon>
        <taxon>Burkholderiales</taxon>
        <taxon>Burkholderiaceae</taxon>
        <taxon>Cupriavidus</taxon>
    </lineage>
</organism>
<keyword evidence="2" id="KW-0436">Ligase</keyword>
<dbReference type="InterPro" id="IPR051087">
    <property type="entry name" value="Mitochondrial_ACSM"/>
</dbReference>
<evidence type="ECO:0000256" key="4">
    <source>
        <dbReference type="ARBA" id="ARBA00022840"/>
    </source>
</evidence>
<reference evidence="7 8" key="1">
    <citation type="submission" date="2019-03" db="EMBL/GenBank/DDBJ databases">
        <title>Efficiently degradation of phenoxyalkanoic acid herbicides by Cupriavidus oxalaticus strain X32.</title>
        <authorList>
            <person name="Sheng X."/>
        </authorList>
    </citation>
    <scope>NUCLEOTIDE SEQUENCE [LARGE SCALE GENOMIC DNA]</scope>
    <source>
        <strain evidence="7 8">X32</strain>
        <plasmid evidence="7 8">unnamed4</plasmid>
    </source>
</reference>
<dbReference type="AlphaFoldDB" id="A0A4P7LVH8"/>
<evidence type="ECO:0000256" key="2">
    <source>
        <dbReference type="ARBA" id="ARBA00022598"/>
    </source>
</evidence>
<evidence type="ECO:0000256" key="3">
    <source>
        <dbReference type="ARBA" id="ARBA00022741"/>
    </source>
</evidence>